<accession>A0AAE3EUV2</accession>
<proteinExistence type="predicted"/>
<dbReference type="RefSeq" id="WP_317901227.1">
    <property type="nucleotide sequence ID" value="NZ_JAIRBC010000005.1"/>
</dbReference>
<name>A0AAE3EUV2_9FLAO</name>
<dbReference type="EMBL" id="JAIRBC010000005">
    <property type="protein sequence ID" value="MCG2460087.1"/>
    <property type="molecule type" value="Genomic_DNA"/>
</dbReference>
<reference evidence="1" key="1">
    <citation type="submission" date="2023-02" db="EMBL/GenBank/DDBJ databases">
        <title>Genome of Flavobacteriaceae gen. nov. sp. strain F89.</title>
        <authorList>
            <person name="Wang Y."/>
        </authorList>
    </citation>
    <scope>NUCLEOTIDE SEQUENCE</scope>
    <source>
        <strain evidence="1">F89</strain>
    </source>
</reference>
<gene>
    <name evidence="1" type="ORF">K8352_04965</name>
</gene>
<comment type="caution">
    <text evidence="1">The sequence shown here is derived from an EMBL/GenBank/DDBJ whole genome shotgun (WGS) entry which is preliminary data.</text>
</comment>
<sequence length="76" mass="8673">MEQIVIEVDKETAENWRSAPPESKQQISQIINIRLAKELLRGKKEALIKAMDRIAKTAKENGLTEEILQEILAEDD</sequence>
<dbReference type="Proteomes" id="UP001200642">
    <property type="component" value="Unassembled WGS sequence"/>
</dbReference>
<dbReference type="AlphaFoldDB" id="A0AAE3EUV2"/>
<keyword evidence="2" id="KW-1185">Reference proteome</keyword>
<evidence type="ECO:0000313" key="2">
    <source>
        <dbReference type="Proteomes" id="UP001200642"/>
    </source>
</evidence>
<evidence type="ECO:0000313" key="1">
    <source>
        <dbReference type="EMBL" id="MCG2460087.1"/>
    </source>
</evidence>
<protein>
    <submittedName>
        <fullName evidence="1">Uncharacterized protein</fullName>
    </submittedName>
</protein>
<organism evidence="1 2">
    <name type="scientific">Cerina litoralis</name>
    <dbReference type="NCBI Taxonomy" id="2874477"/>
    <lineage>
        <taxon>Bacteria</taxon>
        <taxon>Pseudomonadati</taxon>
        <taxon>Bacteroidota</taxon>
        <taxon>Flavobacteriia</taxon>
        <taxon>Flavobacteriales</taxon>
        <taxon>Flavobacteriaceae</taxon>
        <taxon>Cerina</taxon>
    </lineage>
</organism>